<proteinExistence type="predicted"/>
<dbReference type="Proteomes" id="UP000317730">
    <property type="component" value="Unassembled WGS sequence"/>
</dbReference>
<evidence type="ECO:0000313" key="2">
    <source>
        <dbReference type="EMBL" id="GEB86077.1"/>
    </source>
</evidence>
<name>A0A4Y3TY41_9PROT</name>
<reference evidence="2 3" key="1">
    <citation type="submission" date="2019-06" db="EMBL/GenBank/DDBJ databases">
        <title>Whole genome shotgun sequence of Acetobacter peroxydans NBRC 13755.</title>
        <authorList>
            <person name="Hosoyama A."/>
            <person name="Uohara A."/>
            <person name="Ohji S."/>
            <person name="Ichikawa N."/>
        </authorList>
    </citation>
    <scope>NUCLEOTIDE SEQUENCE [LARGE SCALE GENOMIC DNA]</scope>
    <source>
        <strain evidence="2 3">NBRC 13755</strain>
    </source>
</reference>
<keyword evidence="1" id="KW-0732">Signal</keyword>
<dbReference type="PANTHER" id="PTHR38008:SF2">
    <property type="entry name" value="HEMOLYSIN"/>
    <property type="match status" value="1"/>
</dbReference>
<evidence type="ECO:0000256" key="1">
    <source>
        <dbReference type="SAM" id="SignalP"/>
    </source>
</evidence>
<dbReference type="PROSITE" id="PS51257">
    <property type="entry name" value="PROKAR_LIPOPROTEIN"/>
    <property type="match status" value="1"/>
</dbReference>
<dbReference type="RefSeq" id="WP_242009006.1">
    <property type="nucleotide sequence ID" value="NZ_BAPL01000032.1"/>
</dbReference>
<dbReference type="Pfam" id="PF03891">
    <property type="entry name" value="DUF333"/>
    <property type="match status" value="1"/>
</dbReference>
<dbReference type="PANTHER" id="PTHR38008">
    <property type="entry name" value="HEMOLYSIN-RELATED"/>
    <property type="match status" value="1"/>
</dbReference>
<dbReference type="EMBL" id="BJMV01000009">
    <property type="protein sequence ID" value="GEB86077.1"/>
    <property type="molecule type" value="Genomic_DNA"/>
</dbReference>
<dbReference type="InterPro" id="IPR005590">
    <property type="entry name" value="DUF333"/>
</dbReference>
<feature type="signal peptide" evidence="1">
    <location>
        <begin position="1"/>
        <end position="18"/>
    </location>
</feature>
<dbReference type="AlphaFoldDB" id="A0A4Y3TY41"/>
<accession>A0A4Y3TY41</accession>
<organism evidence="2 3">
    <name type="scientific">Acetobacter peroxydans</name>
    <dbReference type="NCBI Taxonomy" id="104098"/>
    <lineage>
        <taxon>Bacteria</taxon>
        <taxon>Pseudomonadati</taxon>
        <taxon>Pseudomonadota</taxon>
        <taxon>Alphaproteobacteria</taxon>
        <taxon>Acetobacterales</taxon>
        <taxon>Acetobacteraceae</taxon>
        <taxon>Acetobacter</taxon>
    </lineage>
</organism>
<gene>
    <name evidence="2" type="ORF">APE01nite_18740</name>
</gene>
<comment type="caution">
    <text evidence="2">The sequence shown here is derived from an EMBL/GenBank/DDBJ whole genome shotgun (WGS) entry which is preliminary data.</text>
</comment>
<feature type="chain" id="PRO_5021433879" description="Hemolysin" evidence="1">
    <location>
        <begin position="19"/>
        <end position="85"/>
    </location>
</feature>
<protein>
    <recommendedName>
        <fullName evidence="4">Hemolysin</fullName>
    </recommendedName>
</protein>
<keyword evidence="3" id="KW-1185">Reference proteome</keyword>
<sequence length="85" mass="9452">MKRHALVPGLMITLLAVAGCGHHDETEIHTIRPLSMPNPASLYCAKRGGTLTIRNTDKGQTGYCTLPDGTTEEEWVLFRKNYPKQ</sequence>
<evidence type="ECO:0008006" key="4">
    <source>
        <dbReference type="Google" id="ProtNLM"/>
    </source>
</evidence>
<evidence type="ECO:0000313" key="3">
    <source>
        <dbReference type="Proteomes" id="UP000317730"/>
    </source>
</evidence>